<proteinExistence type="predicted"/>
<dbReference type="VEuPathDB" id="FungiDB:PHYBLDRAFT_62221"/>
<keyword evidence="3" id="KW-1185">Reference proteome</keyword>
<name>A0A167Q3I1_PHYB8</name>
<gene>
    <name evidence="2" type="ORF">PHYBLDRAFT_62221</name>
</gene>
<feature type="region of interest" description="Disordered" evidence="1">
    <location>
        <begin position="88"/>
        <end position="117"/>
    </location>
</feature>
<dbReference type="RefSeq" id="XP_018297049.1">
    <property type="nucleotide sequence ID" value="XM_018440935.1"/>
</dbReference>
<evidence type="ECO:0000313" key="3">
    <source>
        <dbReference type="Proteomes" id="UP000077315"/>
    </source>
</evidence>
<dbReference type="Proteomes" id="UP000077315">
    <property type="component" value="Unassembled WGS sequence"/>
</dbReference>
<accession>A0A167Q3I1</accession>
<evidence type="ECO:0000256" key="1">
    <source>
        <dbReference type="SAM" id="MobiDB-lite"/>
    </source>
</evidence>
<dbReference type="EMBL" id="KV440973">
    <property type="protein sequence ID" value="OAD79009.1"/>
    <property type="molecule type" value="Genomic_DNA"/>
</dbReference>
<organism evidence="2 3">
    <name type="scientific">Phycomyces blakesleeanus (strain ATCC 8743b / DSM 1359 / FGSC 10004 / NBRC 33097 / NRRL 1555)</name>
    <dbReference type="NCBI Taxonomy" id="763407"/>
    <lineage>
        <taxon>Eukaryota</taxon>
        <taxon>Fungi</taxon>
        <taxon>Fungi incertae sedis</taxon>
        <taxon>Mucoromycota</taxon>
        <taxon>Mucoromycotina</taxon>
        <taxon>Mucoromycetes</taxon>
        <taxon>Mucorales</taxon>
        <taxon>Phycomycetaceae</taxon>
        <taxon>Phycomyces</taxon>
    </lineage>
</organism>
<dbReference type="InParanoid" id="A0A167Q3I1"/>
<protein>
    <submittedName>
        <fullName evidence="2">Uncharacterized protein</fullName>
    </submittedName>
</protein>
<evidence type="ECO:0000313" key="2">
    <source>
        <dbReference type="EMBL" id="OAD79009.1"/>
    </source>
</evidence>
<reference evidence="3" key="1">
    <citation type="submission" date="2015-06" db="EMBL/GenBank/DDBJ databases">
        <title>Expansion of signal transduction pathways in fungi by whole-genome duplication.</title>
        <authorList>
            <consortium name="DOE Joint Genome Institute"/>
            <person name="Corrochano L.M."/>
            <person name="Kuo A."/>
            <person name="Marcet-Houben M."/>
            <person name="Polaino S."/>
            <person name="Salamov A."/>
            <person name="Villalobos J.M."/>
            <person name="Alvarez M.I."/>
            <person name="Avalos J."/>
            <person name="Benito E.P."/>
            <person name="Benoit I."/>
            <person name="Burger G."/>
            <person name="Camino L.P."/>
            <person name="Canovas D."/>
            <person name="Cerda-Olmedo E."/>
            <person name="Cheng J.-F."/>
            <person name="Dominguez A."/>
            <person name="Elias M."/>
            <person name="Eslava A.P."/>
            <person name="Glaser F."/>
            <person name="Grimwood J."/>
            <person name="Gutierrez G."/>
            <person name="Heitman J."/>
            <person name="Henrissat B."/>
            <person name="Iturriaga E.A."/>
            <person name="Lang B.F."/>
            <person name="Lavin J.L."/>
            <person name="Lee S."/>
            <person name="Li W."/>
            <person name="Lindquist E."/>
            <person name="Lopez-Garcia S."/>
            <person name="Luque E.M."/>
            <person name="Marcos A.T."/>
            <person name="Martin J."/>
            <person name="McCluskey K."/>
            <person name="Medina H.R."/>
            <person name="Miralles-Duran A."/>
            <person name="Miyazaki A."/>
            <person name="Munoz-Torres E."/>
            <person name="Oguiza J.A."/>
            <person name="Ohm R."/>
            <person name="Olmedo M."/>
            <person name="Orejas M."/>
            <person name="Ortiz-Castellanos L."/>
            <person name="Pisabarro A.G."/>
            <person name="Rodriguez-Romero J."/>
            <person name="Ruiz-Herrera J."/>
            <person name="Ruiz-Vazquez R."/>
            <person name="Sanz C."/>
            <person name="Schackwitz W."/>
            <person name="Schmutz J."/>
            <person name="Shahriari M."/>
            <person name="Shelest E."/>
            <person name="Silva-Franco F."/>
            <person name="Soanes D."/>
            <person name="Syed K."/>
            <person name="Tagua V.G."/>
            <person name="Talbot N.J."/>
            <person name="Thon M."/>
            <person name="De vries R.P."/>
            <person name="Wiebenga A."/>
            <person name="Yadav J.S."/>
            <person name="Braun E.L."/>
            <person name="Baker S."/>
            <person name="Garre V."/>
            <person name="Horwitz B."/>
            <person name="Torres-Martinez S."/>
            <person name="Idnurm A."/>
            <person name="Herrera-Estrella A."/>
            <person name="Gabaldon T."/>
            <person name="Grigoriev I.V."/>
        </authorList>
    </citation>
    <scope>NUCLEOTIDE SEQUENCE [LARGE SCALE GENOMIC DNA]</scope>
    <source>
        <strain evidence="3">NRRL 1555(-)</strain>
    </source>
</reference>
<dbReference type="AlphaFoldDB" id="A0A167Q3I1"/>
<dbReference type="GeneID" id="29001841"/>
<sequence>MTGHKRSNHRSCPMNPKNCTLFISQKRTSNVVSTEVEYPAESTTNMRVRRESPEDQVVLQETTSSVIPETLIEKPTIAEAQDIISEIESEEIESEENDTVDTDIEPSDDSEESDNDKEEIVVPAAIVRFCPICHRESYCCNTNRLCPFNSRYIRNDSSNQRLATENIV</sequence>